<evidence type="ECO:0000256" key="1">
    <source>
        <dbReference type="ARBA" id="ARBA00001968"/>
    </source>
</evidence>
<dbReference type="GO" id="GO:0046872">
    <property type="term" value="F:metal ion binding"/>
    <property type="evidence" value="ECO:0007669"/>
    <property type="project" value="UniProtKB-KW"/>
</dbReference>
<keyword evidence="5" id="KW-1185">Reference proteome</keyword>
<proteinExistence type="predicted"/>
<evidence type="ECO:0000256" key="2">
    <source>
        <dbReference type="ARBA" id="ARBA00022723"/>
    </source>
</evidence>
<evidence type="ECO:0000313" key="4">
    <source>
        <dbReference type="EMBL" id="EFA81391.1"/>
    </source>
</evidence>
<dbReference type="InterPro" id="IPR027806">
    <property type="entry name" value="HARBI1_dom"/>
</dbReference>
<dbReference type="AlphaFoldDB" id="D3BA04"/>
<dbReference type="RefSeq" id="XP_020433509.1">
    <property type="nucleotide sequence ID" value="XM_020576260.1"/>
</dbReference>
<feature type="domain" description="DDE Tnp4" evidence="3">
    <location>
        <begin position="125"/>
        <end position="230"/>
    </location>
</feature>
<sequence>MTKEKKFYEYLAEKLPTWGNDEFVVEKYGVSIATIDKLLPKLKEEYLANWTKKKSFNPYILLMTLNFLKTNPSYRTASKEFGCSKETYQKRVSNCLQAIANCLPQIEFKDRYGTSTESLKLNLVVDTTLCPIEKPSNIEVQRQHYSEKHKTTGLKYEIGVRTDSGLACWLGDPYRGGEHDINILLDGGLLNELDKDEVIFADKGYQGVSEEVITPIKGKILSGESETLNLKVVDSNSIFSLINLLWNWILRQSILSSRFPDFLEILEQIVENFNCRFKRFGALKQQYRGAIARGEEVDYSFHKLMVEVVVKLCNFEIQNGSPLRAECI</sequence>
<name>D3BA04_HETP5</name>
<dbReference type="EMBL" id="ADBJ01000025">
    <property type="protein sequence ID" value="EFA81391.1"/>
    <property type="molecule type" value="Genomic_DNA"/>
</dbReference>
<protein>
    <recommendedName>
        <fullName evidence="3">DDE Tnp4 domain-containing protein</fullName>
    </recommendedName>
</protein>
<dbReference type="Proteomes" id="UP000001396">
    <property type="component" value="Unassembled WGS sequence"/>
</dbReference>
<dbReference type="PANTHER" id="PTHR23080">
    <property type="entry name" value="THAP DOMAIN PROTEIN"/>
    <property type="match status" value="1"/>
</dbReference>
<dbReference type="OMA" id="HEQCHIN"/>
<comment type="cofactor">
    <cofactor evidence="1">
        <name>a divalent metal cation</name>
        <dbReference type="ChEBI" id="CHEBI:60240"/>
    </cofactor>
</comment>
<keyword evidence="2" id="KW-0479">Metal-binding</keyword>
<accession>D3BA04</accession>
<dbReference type="GeneID" id="31360861"/>
<evidence type="ECO:0000259" key="3">
    <source>
        <dbReference type="Pfam" id="PF13359"/>
    </source>
</evidence>
<evidence type="ECO:0000313" key="5">
    <source>
        <dbReference type="Proteomes" id="UP000001396"/>
    </source>
</evidence>
<comment type="caution">
    <text evidence="4">The sequence shown here is derived from an EMBL/GenBank/DDBJ whole genome shotgun (WGS) entry which is preliminary data.</text>
</comment>
<dbReference type="InParanoid" id="D3BA04"/>
<dbReference type="Pfam" id="PF13359">
    <property type="entry name" value="DDE_Tnp_4"/>
    <property type="match status" value="1"/>
</dbReference>
<organism evidence="4 5">
    <name type="scientific">Heterostelium pallidum (strain ATCC 26659 / Pp 5 / PN500)</name>
    <name type="common">Cellular slime mold</name>
    <name type="synonym">Polysphondylium pallidum</name>
    <dbReference type="NCBI Taxonomy" id="670386"/>
    <lineage>
        <taxon>Eukaryota</taxon>
        <taxon>Amoebozoa</taxon>
        <taxon>Evosea</taxon>
        <taxon>Eumycetozoa</taxon>
        <taxon>Dictyostelia</taxon>
        <taxon>Acytosteliales</taxon>
        <taxon>Acytosteliaceae</taxon>
        <taxon>Heterostelium</taxon>
    </lineage>
</organism>
<gene>
    <name evidence="4" type="ORF">PPL_05376</name>
</gene>
<reference evidence="4 5" key="1">
    <citation type="journal article" date="2011" name="Genome Res.">
        <title>Phylogeny-wide analysis of social amoeba genomes highlights ancient origins for complex intercellular communication.</title>
        <authorList>
            <person name="Heidel A.J."/>
            <person name="Lawal H.M."/>
            <person name="Felder M."/>
            <person name="Schilde C."/>
            <person name="Helps N.R."/>
            <person name="Tunggal B."/>
            <person name="Rivero F."/>
            <person name="John U."/>
            <person name="Schleicher M."/>
            <person name="Eichinger L."/>
            <person name="Platzer M."/>
            <person name="Noegel A.A."/>
            <person name="Schaap P."/>
            <person name="Gloeckner G."/>
        </authorList>
    </citation>
    <scope>NUCLEOTIDE SEQUENCE [LARGE SCALE GENOMIC DNA]</scope>
    <source>
        <strain evidence="5">ATCC 26659 / Pp 5 / PN500</strain>
    </source>
</reference>